<dbReference type="EMBL" id="JAAGAX010000013">
    <property type="protein sequence ID" value="KAF2293934.1"/>
    <property type="molecule type" value="Genomic_DNA"/>
</dbReference>
<dbReference type="SUPFAM" id="SSF56112">
    <property type="entry name" value="Protein kinase-like (PK-like)"/>
    <property type="match status" value="1"/>
</dbReference>
<name>A0A6A6KZD5_HEVBR</name>
<evidence type="ECO:0000313" key="2">
    <source>
        <dbReference type="Proteomes" id="UP000467840"/>
    </source>
</evidence>
<gene>
    <name evidence="1" type="ORF">GH714_005802</name>
</gene>
<dbReference type="PANTHER" id="PTHR48011">
    <property type="entry name" value="CCR4-NOT TRANSCRIPTIONAL COMPLEX SUBUNIT CAF120-RELATED"/>
    <property type="match status" value="1"/>
</dbReference>
<proteinExistence type="predicted"/>
<dbReference type="AlphaFoldDB" id="A0A6A6KZD5"/>
<sequence length="115" mass="13408">MKKNFPQLFFACRRNSHIGEIVEYGVKLIVLKIAYSHEKPQFPTHYSEEGLDFLAKCLERNPKMRWSADELLDNPFIYGKSQRKFTRSPASAFDVGIFDEAYDSDESESSQEDEF</sequence>
<evidence type="ECO:0008006" key="3">
    <source>
        <dbReference type="Google" id="ProtNLM"/>
    </source>
</evidence>
<dbReference type="InterPro" id="IPR052751">
    <property type="entry name" value="Plant_MAPKKK"/>
</dbReference>
<dbReference type="PANTHER" id="PTHR48011:SF5">
    <property type="entry name" value="PROTEIN KINASE DOMAIN-CONTAINING PROTEIN"/>
    <property type="match status" value="1"/>
</dbReference>
<accession>A0A6A6KZD5</accession>
<dbReference type="Proteomes" id="UP000467840">
    <property type="component" value="Chromosome 7"/>
</dbReference>
<dbReference type="InterPro" id="IPR011009">
    <property type="entry name" value="Kinase-like_dom_sf"/>
</dbReference>
<reference evidence="1 2" key="1">
    <citation type="journal article" date="2020" name="Mol. Plant">
        <title>The Chromosome-Based Rubber Tree Genome Provides New Insights into Spurge Genome Evolution and Rubber Biosynthesis.</title>
        <authorList>
            <person name="Liu J."/>
            <person name="Shi C."/>
            <person name="Shi C.C."/>
            <person name="Li W."/>
            <person name="Zhang Q.J."/>
            <person name="Zhang Y."/>
            <person name="Li K."/>
            <person name="Lu H.F."/>
            <person name="Shi C."/>
            <person name="Zhu S.T."/>
            <person name="Xiao Z.Y."/>
            <person name="Nan H."/>
            <person name="Yue Y."/>
            <person name="Zhu X.G."/>
            <person name="Wu Y."/>
            <person name="Hong X.N."/>
            <person name="Fan G.Y."/>
            <person name="Tong Y."/>
            <person name="Zhang D."/>
            <person name="Mao C.L."/>
            <person name="Liu Y.L."/>
            <person name="Hao S.J."/>
            <person name="Liu W.Q."/>
            <person name="Lv M.Q."/>
            <person name="Zhang H.B."/>
            <person name="Liu Y."/>
            <person name="Hu-Tang G.R."/>
            <person name="Wang J.P."/>
            <person name="Wang J.H."/>
            <person name="Sun Y.H."/>
            <person name="Ni S.B."/>
            <person name="Chen W.B."/>
            <person name="Zhang X.C."/>
            <person name="Jiao Y.N."/>
            <person name="Eichler E.E."/>
            <person name="Li G.H."/>
            <person name="Liu X."/>
            <person name="Gao L.Z."/>
        </authorList>
    </citation>
    <scope>NUCLEOTIDE SEQUENCE [LARGE SCALE GENOMIC DNA]</scope>
    <source>
        <strain evidence="2">cv. GT1</strain>
        <tissue evidence="1">Leaf</tissue>
    </source>
</reference>
<keyword evidence="2" id="KW-1185">Reference proteome</keyword>
<organism evidence="1 2">
    <name type="scientific">Hevea brasiliensis</name>
    <name type="common">Para rubber tree</name>
    <name type="synonym">Siphonia brasiliensis</name>
    <dbReference type="NCBI Taxonomy" id="3981"/>
    <lineage>
        <taxon>Eukaryota</taxon>
        <taxon>Viridiplantae</taxon>
        <taxon>Streptophyta</taxon>
        <taxon>Embryophyta</taxon>
        <taxon>Tracheophyta</taxon>
        <taxon>Spermatophyta</taxon>
        <taxon>Magnoliopsida</taxon>
        <taxon>eudicotyledons</taxon>
        <taxon>Gunneridae</taxon>
        <taxon>Pentapetalae</taxon>
        <taxon>rosids</taxon>
        <taxon>fabids</taxon>
        <taxon>Malpighiales</taxon>
        <taxon>Euphorbiaceae</taxon>
        <taxon>Crotonoideae</taxon>
        <taxon>Micrandreae</taxon>
        <taxon>Hevea</taxon>
    </lineage>
</organism>
<protein>
    <recommendedName>
        <fullName evidence="3">Protein kinase domain-containing protein</fullName>
    </recommendedName>
</protein>
<evidence type="ECO:0000313" key="1">
    <source>
        <dbReference type="EMBL" id="KAF2293934.1"/>
    </source>
</evidence>
<dbReference type="GO" id="GO:0004672">
    <property type="term" value="F:protein kinase activity"/>
    <property type="evidence" value="ECO:0007669"/>
    <property type="project" value="TreeGrafter"/>
</dbReference>
<comment type="caution">
    <text evidence="1">The sequence shown here is derived from an EMBL/GenBank/DDBJ whole genome shotgun (WGS) entry which is preliminary data.</text>
</comment>
<dbReference type="GO" id="GO:0007165">
    <property type="term" value="P:signal transduction"/>
    <property type="evidence" value="ECO:0007669"/>
    <property type="project" value="TreeGrafter"/>
</dbReference>
<dbReference type="Gene3D" id="1.10.510.10">
    <property type="entry name" value="Transferase(Phosphotransferase) domain 1"/>
    <property type="match status" value="1"/>
</dbReference>